<reference evidence="2 3" key="1">
    <citation type="submission" date="2013-11" db="EMBL/GenBank/DDBJ databases">
        <title>Genome sequencing of Stegodyphus mimosarum.</title>
        <authorList>
            <person name="Bechsgaard J."/>
        </authorList>
    </citation>
    <scope>NUCLEOTIDE SEQUENCE [LARGE SCALE GENOMIC DNA]</scope>
</reference>
<sequence length="74" mass="8065">MDVWKALDQDVTALAQEVAELCRNSNNTTGKSEKAGSTNYVTNPSSELNRQPQSRHSPSNPNNHNTIPKSIVTA</sequence>
<gene>
    <name evidence="2" type="ORF">X975_13443</name>
</gene>
<protein>
    <submittedName>
        <fullName evidence="2">Uncharacterized protein</fullName>
    </submittedName>
</protein>
<accession>A0A087SWR0</accession>
<feature type="compositionally biased region" description="Polar residues" evidence="1">
    <location>
        <begin position="23"/>
        <end position="49"/>
    </location>
</feature>
<evidence type="ECO:0000313" key="3">
    <source>
        <dbReference type="Proteomes" id="UP000054359"/>
    </source>
</evidence>
<feature type="compositionally biased region" description="Low complexity" evidence="1">
    <location>
        <begin position="50"/>
        <end position="65"/>
    </location>
</feature>
<organism evidence="2 3">
    <name type="scientific">Stegodyphus mimosarum</name>
    <name type="common">African social velvet spider</name>
    <dbReference type="NCBI Taxonomy" id="407821"/>
    <lineage>
        <taxon>Eukaryota</taxon>
        <taxon>Metazoa</taxon>
        <taxon>Ecdysozoa</taxon>
        <taxon>Arthropoda</taxon>
        <taxon>Chelicerata</taxon>
        <taxon>Arachnida</taxon>
        <taxon>Araneae</taxon>
        <taxon>Araneomorphae</taxon>
        <taxon>Entelegynae</taxon>
        <taxon>Eresoidea</taxon>
        <taxon>Eresidae</taxon>
        <taxon>Stegodyphus</taxon>
    </lineage>
</organism>
<keyword evidence="3" id="KW-1185">Reference proteome</keyword>
<evidence type="ECO:0000313" key="2">
    <source>
        <dbReference type="EMBL" id="KFM57299.1"/>
    </source>
</evidence>
<dbReference type="AlphaFoldDB" id="A0A087SWR0"/>
<dbReference type="Proteomes" id="UP000054359">
    <property type="component" value="Unassembled WGS sequence"/>
</dbReference>
<feature type="region of interest" description="Disordered" evidence="1">
    <location>
        <begin position="23"/>
        <end position="74"/>
    </location>
</feature>
<dbReference type="OrthoDB" id="6428246at2759"/>
<dbReference type="EMBL" id="KK112303">
    <property type="protein sequence ID" value="KFM57299.1"/>
    <property type="molecule type" value="Genomic_DNA"/>
</dbReference>
<name>A0A087SWR0_STEMI</name>
<proteinExistence type="predicted"/>
<feature type="non-terminal residue" evidence="2">
    <location>
        <position position="74"/>
    </location>
</feature>
<evidence type="ECO:0000256" key="1">
    <source>
        <dbReference type="SAM" id="MobiDB-lite"/>
    </source>
</evidence>